<evidence type="ECO:0000313" key="1">
    <source>
        <dbReference type="EMBL" id="MBB6457658.1"/>
    </source>
</evidence>
<sequence length="144" mass="16447">MQKGVNLQRGIKITALAIEENVRCKEYGPQDSTACIINLRWRLREYGHTKADHQNRKQCRQYSANSTVIEIKNIKLVLFHRIVDVPGNQKTGNDKKNINPGKPAVKGMLKSIMEENNRKNCKRAQAVNITSVTHHTAFIYPIHT</sequence>
<dbReference type="EMBL" id="JACHIE010000009">
    <property type="protein sequence ID" value="MBB6457658.1"/>
    <property type="molecule type" value="Genomic_DNA"/>
</dbReference>
<keyword evidence="2" id="KW-1185">Reference proteome</keyword>
<gene>
    <name evidence="1" type="ORF">HNR55_002254</name>
</gene>
<dbReference type="AlphaFoldDB" id="A0A841QGW8"/>
<evidence type="ECO:0000313" key="2">
    <source>
        <dbReference type="Proteomes" id="UP000578000"/>
    </source>
</evidence>
<comment type="caution">
    <text evidence="1">The sequence shown here is derived from an EMBL/GenBank/DDBJ whole genome shotgun (WGS) entry which is preliminary data.</text>
</comment>
<proteinExistence type="predicted"/>
<dbReference type="Proteomes" id="UP000578000">
    <property type="component" value="Unassembled WGS sequence"/>
</dbReference>
<name>A0A841QGW8_9PROT</name>
<reference evidence="1 2" key="1">
    <citation type="submission" date="2020-08" db="EMBL/GenBank/DDBJ databases">
        <title>Genomic Encyclopedia of Type Strains, Phase IV (KMG-IV): sequencing the most valuable type-strain genomes for metagenomic binning, comparative biology and taxonomic classification.</title>
        <authorList>
            <person name="Goeker M."/>
        </authorList>
    </citation>
    <scope>NUCLEOTIDE SEQUENCE [LARGE SCALE GENOMIC DNA]</scope>
    <source>
        <strain evidence="1 2">DSM 4491</strain>
    </source>
</reference>
<accession>A0A841QGW8</accession>
<organism evidence="1 2">
    <name type="scientific">Acetobacter lovaniensis</name>
    <dbReference type="NCBI Taxonomy" id="104100"/>
    <lineage>
        <taxon>Bacteria</taxon>
        <taxon>Pseudomonadati</taxon>
        <taxon>Pseudomonadota</taxon>
        <taxon>Alphaproteobacteria</taxon>
        <taxon>Acetobacterales</taxon>
        <taxon>Acetobacteraceae</taxon>
        <taxon>Acetobacter</taxon>
    </lineage>
</organism>
<protein>
    <submittedName>
        <fullName evidence="1">Uncharacterized protein</fullName>
    </submittedName>
</protein>